<name>A0A9P4GLP5_9PLEO</name>
<gene>
    <name evidence="9" type="ORF">K460DRAFT_353613</name>
</gene>
<comment type="caution">
    <text evidence="9">The sequence shown here is derived from an EMBL/GenBank/DDBJ whole genome shotgun (WGS) entry which is preliminary data.</text>
</comment>
<evidence type="ECO:0000256" key="6">
    <source>
        <dbReference type="SAM" id="MobiDB-lite"/>
    </source>
</evidence>
<comment type="subcellular location">
    <subcellularLocation>
        <location evidence="1">Membrane</location>
        <topology evidence="1">Multi-pass membrane protein</topology>
    </subcellularLocation>
</comment>
<sequence length="343" mass="38076">MLGEIKATVLLFGGIEVDISQFDFNDHSSRTSSIKTTNTLLIILVVSIVGLRLFARAAFVRKIFADDVLILLATTFTVALASTCLSATRYGLGTHVWKLPLTTIIQTMKNCILHLYICQVLYAFAIALTKIAIISSYLRFIQNRRFRMSMYVISGVIAGLWVTGVFVTIFQCSPVAGAWDFTLSPPSKCVNYVNYLYASSAVNILTDILLCILPWPHLWKLKMPLKQRITLCVLFAGGISACIVCIVRIGYLHHLRNMDTTYQSVPALNLTVCECSLGIICISIPALRPIAQRIFPKGLRTTSSSKAPSRSVPLSHMTPRPGRSTFDIEHKEDLSVSQDIQVR</sequence>
<evidence type="ECO:0000313" key="10">
    <source>
        <dbReference type="Proteomes" id="UP000800039"/>
    </source>
</evidence>
<dbReference type="RefSeq" id="XP_040791221.1">
    <property type="nucleotide sequence ID" value="XM_040931728.1"/>
</dbReference>
<protein>
    <recommendedName>
        <fullName evidence="8">Rhodopsin domain-containing protein</fullName>
    </recommendedName>
</protein>
<dbReference type="PANTHER" id="PTHR33048">
    <property type="entry name" value="PTH11-LIKE INTEGRAL MEMBRANE PROTEIN (AFU_ORTHOLOGUE AFUA_5G11245)"/>
    <property type="match status" value="1"/>
</dbReference>
<evidence type="ECO:0000313" key="9">
    <source>
        <dbReference type="EMBL" id="KAF1848658.1"/>
    </source>
</evidence>
<keyword evidence="3 7" id="KW-1133">Transmembrane helix</keyword>
<evidence type="ECO:0000256" key="4">
    <source>
        <dbReference type="ARBA" id="ARBA00023136"/>
    </source>
</evidence>
<proteinExistence type="inferred from homology"/>
<evidence type="ECO:0000256" key="2">
    <source>
        <dbReference type="ARBA" id="ARBA00022692"/>
    </source>
</evidence>
<feature type="transmembrane region" description="Helical" evidence="7">
    <location>
        <begin position="112"/>
        <end position="138"/>
    </location>
</feature>
<evidence type="ECO:0000256" key="1">
    <source>
        <dbReference type="ARBA" id="ARBA00004141"/>
    </source>
</evidence>
<dbReference type="Proteomes" id="UP000800039">
    <property type="component" value="Unassembled WGS sequence"/>
</dbReference>
<comment type="similarity">
    <text evidence="5">Belongs to the SAT4 family.</text>
</comment>
<evidence type="ECO:0000259" key="8">
    <source>
        <dbReference type="Pfam" id="PF20684"/>
    </source>
</evidence>
<dbReference type="InterPro" id="IPR052337">
    <property type="entry name" value="SAT4-like"/>
</dbReference>
<keyword evidence="4 7" id="KW-0472">Membrane</keyword>
<feature type="region of interest" description="Disordered" evidence="6">
    <location>
        <begin position="300"/>
        <end position="343"/>
    </location>
</feature>
<evidence type="ECO:0000256" key="5">
    <source>
        <dbReference type="ARBA" id="ARBA00038359"/>
    </source>
</evidence>
<dbReference type="EMBL" id="ML976615">
    <property type="protein sequence ID" value="KAF1848658.1"/>
    <property type="molecule type" value="Genomic_DNA"/>
</dbReference>
<dbReference type="Pfam" id="PF20684">
    <property type="entry name" value="Fung_rhodopsin"/>
    <property type="match status" value="1"/>
</dbReference>
<dbReference type="PANTHER" id="PTHR33048:SF131">
    <property type="entry name" value="INTEGRAL MEMBRANE PROTEIN"/>
    <property type="match status" value="1"/>
</dbReference>
<evidence type="ECO:0000256" key="7">
    <source>
        <dbReference type="SAM" id="Phobius"/>
    </source>
</evidence>
<feature type="transmembrane region" description="Helical" evidence="7">
    <location>
        <begin position="265"/>
        <end position="287"/>
    </location>
</feature>
<evidence type="ECO:0000256" key="3">
    <source>
        <dbReference type="ARBA" id="ARBA00022989"/>
    </source>
</evidence>
<keyword evidence="2 7" id="KW-0812">Transmembrane</keyword>
<keyword evidence="10" id="KW-1185">Reference proteome</keyword>
<dbReference type="InterPro" id="IPR049326">
    <property type="entry name" value="Rhodopsin_dom_fungi"/>
</dbReference>
<feature type="transmembrane region" description="Helical" evidence="7">
    <location>
        <begin position="68"/>
        <end position="92"/>
    </location>
</feature>
<feature type="transmembrane region" description="Helical" evidence="7">
    <location>
        <begin position="150"/>
        <end position="176"/>
    </location>
</feature>
<reference evidence="9" key="1">
    <citation type="submission" date="2020-01" db="EMBL/GenBank/DDBJ databases">
        <authorList>
            <consortium name="DOE Joint Genome Institute"/>
            <person name="Haridas S."/>
            <person name="Albert R."/>
            <person name="Binder M."/>
            <person name="Bloem J."/>
            <person name="Labutti K."/>
            <person name="Salamov A."/>
            <person name="Andreopoulos B."/>
            <person name="Baker S.E."/>
            <person name="Barry K."/>
            <person name="Bills G."/>
            <person name="Bluhm B.H."/>
            <person name="Cannon C."/>
            <person name="Castanera R."/>
            <person name="Culley D.E."/>
            <person name="Daum C."/>
            <person name="Ezra D."/>
            <person name="Gonzalez J.B."/>
            <person name="Henrissat B."/>
            <person name="Kuo A."/>
            <person name="Liang C."/>
            <person name="Lipzen A."/>
            <person name="Lutzoni F."/>
            <person name="Magnuson J."/>
            <person name="Mondo S."/>
            <person name="Nolan M."/>
            <person name="Ohm R."/>
            <person name="Pangilinan J."/>
            <person name="Park H.-J."/>
            <person name="Ramirez L."/>
            <person name="Alfaro M."/>
            <person name="Sun H."/>
            <person name="Tritt A."/>
            <person name="Yoshinaga Y."/>
            <person name="Zwiers L.-H."/>
            <person name="Turgeon B.G."/>
            <person name="Goodwin S.B."/>
            <person name="Spatafora J.W."/>
            <person name="Crous P.W."/>
            <person name="Grigoriev I.V."/>
        </authorList>
    </citation>
    <scope>NUCLEOTIDE SEQUENCE</scope>
    <source>
        <strain evidence="9">CBS 394.84</strain>
    </source>
</reference>
<accession>A0A9P4GLP5</accession>
<feature type="transmembrane region" description="Helical" evidence="7">
    <location>
        <begin position="196"/>
        <end position="219"/>
    </location>
</feature>
<feature type="transmembrane region" description="Helical" evidence="7">
    <location>
        <begin position="39"/>
        <end position="59"/>
    </location>
</feature>
<dbReference type="OrthoDB" id="5278984at2759"/>
<feature type="transmembrane region" description="Helical" evidence="7">
    <location>
        <begin position="231"/>
        <end position="253"/>
    </location>
</feature>
<dbReference type="GeneID" id="63848980"/>
<feature type="domain" description="Rhodopsin" evidence="8">
    <location>
        <begin position="51"/>
        <end position="292"/>
    </location>
</feature>
<dbReference type="GO" id="GO:0016020">
    <property type="term" value="C:membrane"/>
    <property type="evidence" value="ECO:0007669"/>
    <property type="project" value="UniProtKB-SubCell"/>
</dbReference>
<organism evidence="9 10">
    <name type="scientific">Cucurbitaria berberidis CBS 394.84</name>
    <dbReference type="NCBI Taxonomy" id="1168544"/>
    <lineage>
        <taxon>Eukaryota</taxon>
        <taxon>Fungi</taxon>
        <taxon>Dikarya</taxon>
        <taxon>Ascomycota</taxon>
        <taxon>Pezizomycotina</taxon>
        <taxon>Dothideomycetes</taxon>
        <taxon>Pleosporomycetidae</taxon>
        <taxon>Pleosporales</taxon>
        <taxon>Pleosporineae</taxon>
        <taxon>Cucurbitariaceae</taxon>
        <taxon>Cucurbitaria</taxon>
    </lineage>
</organism>
<dbReference type="AlphaFoldDB" id="A0A9P4GLP5"/>